<dbReference type="Proteomes" id="UP000005019">
    <property type="component" value="Unassembled WGS sequence"/>
</dbReference>
<organism evidence="2 3">
    <name type="scientific">Methyloversatilis universalis (strain ATCC BAA-1314 / DSM 25237 / JCM 13912 / CCUG 52030 / FAM5)</name>
    <dbReference type="NCBI Taxonomy" id="1000565"/>
    <lineage>
        <taxon>Bacteria</taxon>
        <taxon>Pseudomonadati</taxon>
        <taxon>Pseudomonadota</taxon>
        <taxon>Betaproteobacteria</taxon>
        <taxon>Nitrosomonadales</taxon>
        <taxon>Sterolibacteriaceae</taxon>
        <taxon>Methyloversatilis</taxon>
    </lineage>
</organism>
<evidence type="ECO:0000313" key="3">
    <source>
        <dbReference type="Proteomes" id="UP000005019"/>
    </source>
</evidence>
<gene>
    <name evidence="2" type="ORF">METUNv1_03084</name>
</gene>
<keyword evidence="1" id="KW-0812">Transmembrane</keyword>
<accession>F5RFK3</accession>
<reference evidence="2 3" key="1">
    <citation type="journal article" date="2011" name="J. Bacteriol.">
        <title>Genome sequence of Methyloversatilis universalis FAM5T, a methylotrophic representative of the order Rhodocyclales.</title>
        <authorList>
            <person name="Kittichotirat W."/>
            <person name="Good N.M."/>
            <person name="Hall R."/>
            <person name="Bringel F."/>
            <person name="Lajus A."/>
            <person name="Medigue C."/>
            <person name="Smalley N.E."/>
            <person name="Beck D."/>
            <person name="Bumgarner R."/>
            <person name="Vuilleumier S."/>
            <person name="Kalyuzhnaya M.G."/>
        </authorList>
    </citation>
    <scope>NUCLEOTIDE SEQUENCE [LARGE SCALE GENOMIC DNA]</scope>
    <source>
        <strain evidence="3">ATCC BAA-1314 / JCM 13912 / FAM5</strain>
    </source>
</reference>
<dbReference type="RefSeq" id="WP_008063242.1">
    <property type="nucleotide sequence ID" value="NZ_AFHG01000053.1"/>
</dbReference>
<dbReference type="AlphaFoldDB" id="F5RFK3"/>
<dbReference type="STRING" id="1000565.METUNv1_03084"/>
<feature type="transmembrane region" description="Helical" evidence="1">
    <location>
        <begin position="18"/>
        <end position="38"/>
    </location>
</feature>
<keyword evidence="1" id="KW-0472">Membrane</keyword>
<proteinExistence type="predicted"/>
<evidence type="ECO:0000256" key="1">
    <source>
        <dbReference type="SAM" id="Phobius"/>
    </source>
</evidence>
<keyword evidence="3" id="KW-1185">Reference proteome</keyword>
<evidence type="ECO:0000313" key="2">
    <source>
        <dbReference type="EMBL" id="EGK70859.1"/>
    </source>
</evidence>
<comment type="caution">
    <text evidence="2">The sequence shown here is derived from an EMBL/GenBank/DDBJ whole genome shotgun (WGS) entry which is preliminary data.</text>
</comment>
<sequence>MYNATKPTLDDLPTSKQLLRSTSIAFIATMAILIAIVLPSEYAIVPTGIGRALGLTEMGEIKTQLAEEASADAALDAEKVATKGNAGSAMPAQVQSGTPVANDSAWRDEMRVVIKPGQGAEVKSSMKVGEQAEFDWVSEGGVVNFDTHGDGDGQSVSYKKGRAAPAGDGVIQAAFSGNHTGSGETVVTPMSR</sequence>
<protein>
    <recommendedName>
        <fullName evidence="4">Transmembrane anchor protein</fullName>
    </recommendedName>
</protein>
<dbReference type="eggNOG" id="ENOG502ZREC">
    <property type="taxonomic scope" value="Bacteria"/>
</dbReference>
<name>F5RFK3_METUF</name>
<evidence type="ECO:0008006" key="4">
    <source>
        <dbReference type="Google" id="ProtNLM"/>
    </source>
</evidence>
<dbReference type="EMBL" id="AFHG01000053">
    <property type="protein sequence ID" value="EGK70859.1"/>
    <property type="molecule type" value="Genomic_DNA"/>
</dbReference>
<keyword evidence="1" id="KW-1133">Transmembrane helix</keyword>